<feature type="compositionally biased region" description="Basic and acidic residues" evidence="1">
    <location>
        <begin position="35"/>
        <end position="53"/>
    </location>
</feature>
<evidence type="ECO:0000313" key="2">
    <source>
        <dbReference type="EMBL" id="ETO28537.1"/>
    </source>
</evidence>
<reference evidence="2 3" key="1">
    <citation type="journal article" date="2013" name="Curr. Biol.">
        <title>The Genome of the Foraminiferan Reticulomyxa filosa.</title>
        <authorList>
            <person name="Glockner G."/>
            <person name="Hulsmann N."/>
            <person name="Schleicher M."/>
            <person name="Noegel A.A."/>
            <person name="Eichinger L."/>
            <person name="Gallinger C."/>
            <person name="Pawlowski J."/>
            <person name="Sierra R."/>
            <person name="Euteneuer U."/>
            <person name="Pillet L."/>
            <person name="Moustafa A."/>
            <person name="Platzer M."/>
            <person name="Groth M."/>
            <person name="Szafranski K."/>
            <person name="Schliwa M."/>
        </authorList>
    </citation>
    <scope>NUCLEOTIDE SEQUENCE [LARGE SCALE GENOMIC DNA]</scope>
</reference>
<accession>X6NTA3</accession>
<dbReference type="Proteomes" id="UP000023152">
    <property type="component" value="Unassembled WGS sequence"/>
</dbReference>
<feature type="compositionally biased region" description="Polar residues" evidence="1">
    <location>
        <begin position="97"/>
        <end position="112"/>
    </location>
</feature>
<comment type="caution">
    <text evidence="2">The sequence shown here is derived from an EMBL/GenBank/DDBJ whole genome shotgun (WGS) entry which is preliminary data.</text>
</comment>
<feature type="region of interest" description="Disordered" evidence="1">
    <location>
        <begin position="23"/>
        <end position="118"/>
    </location>
</feature>
<organism evidence="2 3">
    <name type="scientific">Reticulomyxa filosa</name>
    <dbReference type="NCBI Taxonomy" id="46433"/>
    <lineage>
        <taxon>Eukaryota</taxon>
        <taxon>Sar</taxon>
        <taxon>Rhizaria</taxon>
        <taxon>Retaria</taxon>
        <taxon>Foraminifera</taxon>
        <taxon>Monothalamids</taxon>
        <taxon>Reticulomyxidae</taxon>
        <taxon>Reticulomyxa</taxon>
    </lineage>
</organism>
<dbReference type="AlphaFoldDB" id="X6NTA3"/>
<protein>
    <submittedName>
        <fullName evidence="2">Uncharacterized protein</fullName>
    </submittedName>
</protein>
<keyword evidence="3" id="KW-1185">Reference proteome</keyword>
<evidence type="ECO:0000313" key="3">
    <source>
        <dbReference type="Proteomes" id="UP000023152"/>
    </source>
</evidence>
<proteinExistence type="predicted"/>
<sequence length="628" mass="71637">MIAISKEIIQHSVVQKSEALSMVESDEDNPMNHYNNDESKHTQRLDKFEKMSTEELEYNSDNSDNEQVSGQDTKLNKGLSANFGVEESSSSERKQACNPSQMNTSKKTQIQNKSEHYIHSKKKGITPLQFDKEEMSPPPNLRRKSGLSSLIGEMKTSDENRVGGLNRVASHNRTLANTSSRRERNLESIAELNVNGDANGVVNGKRKTMRHATKNSGDSGSSESGFGEEYDEERIRWQPLQVGNHRQHTNAHMTRFEVHFEEFIDEDPITIDISQNRDILIGVFLEKCIAKWQRDNPRKKLKGKSQDDYEMFPWEDDMIEKDVPMFSKSQHAIDIGTNTVALCLRERKKEQGQVQGGLSDYSSVLTQQHSFHKTGGSDHGVVQFRTQSLKKLEATCGEKKLLRVHVPGPLTESHVVPIDFERTALTLRDLCYMLNKKKQGTYFHPQYFEFFYQGETQNGKALSITTRLLDLEHSDLVILPKHLRSGDSDYQDGLEFPLVKLANEYTEWRCNKKKSGMEERRILGVDRYRINRYAVTTLDGLNPLRVNSVGLFSDYVKEKLGSIAHASIDISNILSIQVVSEEPTDCKLTFHRSKEEIVTHHYQMQSKLDCLNFVEKVDFLVALSKLAS</sequence>
<feature type="compositionally biased region" description="Low complexity" evidence="1">
    <location>
        <begin position="216"/>
        <end position="225"/>
    </location>
</feature>
<dbReference type="EMBL" id="ASPP01006614">
    <property type="protein sequence ID" value="ETO28537.1"/>
    <property type="molecule type" value="Genomic_DNA"/>
</dbReference>
<evidence type="ECO:0000256" key="1">
    <source>
        <dbReference type="SAM" id="MobiDB-lite"/>
    </source>
</evidence>
<name>X6NTA3_RETFI</name>
<feature type="region of interest" description="Disordered" evidence="1">
    <location>
        <begin position="207"/>
        <end position="228"/>
    </location>
</feature>
<feature type="compositionally biased region" description="Polar residues" evidence="1">
    <location>
        <begin position="59"/>
        <end position="73"/>
    </location>
</feature>
<gene>
    <name evidence="2" type="ORF">RFI_08593</name>
</gene>